<comment type="similarity">
    <text evidence="1">Belongs to the iron/ascorbate-dependent oxidoreductase family.</text>
</comment>
<dbReference type="InterPro" id="IPR027443">
    <property type="entry name" value="IPNS-like_sf"/>
</dbReference>
<dbReference type="EMBL" id="MU001751">
    <property type="protein sequence ID" value="KAF2800199.1"/>
    <property type="molecule type" value="Genomic_DNA"/>
</dbReference>
<evidence type="ECO:0000313" key="4">
    <source>
        <dbReference type="Proteomes" id="UP000799757"/>
    </source>
</evidence>
<protein>
    <recommendedName>
        <fullName evidence="5">Clavaminate synthase-like protein</fullName>
    </recommendedName>
</protein>
<dbReference type="Proteomes" id="UP000799757">
    <property type="component" value="Unassembled WGS sequence"/>
</dbReference>
<evidence type="ECO:0000256" key="1">
    <source>
        <dbReference type="ARBA" id="ARBA00008056"/>
    </source>
</evidence>
<dbReference type="InterPro" id="IPR050231">
    <property type="entry name" value="Iron_ascorbate_oxido_reductase"/>
</dbReference>
<feature type="compositionally biased region" description="Pro residues" evidence="2">
    <location>
        <begin position="309"/>
        <end position="318"/>
    </location>
</feature>
<proteinExistence type="inferred from homology"/>
<dbReference type="SUPFAM" id="SSF51197">
    <property type="entry name" value="Clavaminate synthase-like"/>
    <property type="match status" value="1"/>
</dbReference>
<reference evidence="3" key="1">
    <citation type="journal article" date="2020" name="Stud. Mycol.">
        <title>101 Dothideomycetes genomes: a test case for predicting lifestyles and emergence of pathogens.</title>
        <authorList>
            <person name="Haridas S."/>
            <person name="Albert R."/>
            <person name="Binder M."/>
            <person name="Bloem J."/>
            <person name="Labutti K."/>
            <person name="Salamov A."/>
            <person name="Andreopoulos B."/>
            <person name="Baker S."/>
            <person name="Barry K."/>
            <person name="Bills G."/>
            <person name="Bluhm B."/>
            <person name="Cannon C."/>
            <person name="Castanera R."/>
            <person name="Culley D."/>
            <person name="Daum C."/>
            <person name="Ezra D."/>
            <person name="Gonzalez J."/>
            <person name="Henrissat B."/>
            <person name="Kuo A."/>
            <person name="Liang C."/>
            <person name="Lipzen A."/>
            <person name="Lutzoni F."/>
            <person name="Magnuson J."/>
            <person name="Mondo S."/>
            <person name="Nolan M."/>
            <person name="Ohm R."/>
            <person name="Pangilinan J."/>
            <person name="Park H.-J."/>
            <person name="Ramirez L."/>
            <person name="Alfaro M."/>
            <person name="Sun H."/>
            <person name="Tritt A."/>
            <person name="Yoshinaga Y."/>
            <person name="Zwiers L.-H."/>
            <person name="Turgeon B."/>
            <person name="Goodwin S."/>
            <person name="Spatafora J."/>
            <person name="Crous P."/>
            <person name="Grigoriev I."/>
        </authorList>
    </citation>
    <scope>NUCLEOTIDE SEQUENCE</scope>
    <source>
        <strain evidence="3">CBS 109.77</strain>
    </source>
</reference>
<gene>
    <name evidence="3" type="ORF">K505DRAFT_320617</name>
</gene>
<keyword evidence="4" id="KW-1185">Reference proteome</keyword>
<evidence type="ECO:0008006" key="5">
    <source>
        <dbReference type="Google" id="ProtNLM"/>
    </source>
</evidence>
<sequence length="411" mass="45485">MAAVSSTSPSPSKSDHFSISNLIARFRSRRRRSAALVNNARPPLRKSPLPLVVPENQGTLGSLGWTVVTFPQLAPPTSTIEDATLRTPSLPTTLESAPGPHPLQQASSALFAASQSFFSLPDEEKSKWKTRLGSEEGWSKIPGEKEFITLRTLSYTPDVLKGPAKQYWDLMGMYLDSCLGRINVSLGIDDGEEQGLRTFVGPCKRLGEEEKDKTATMLRLFRYEGWEEKVVAEPHADLGLLSIVVGDVPGLEVWSGKDWLRVEKGYKTPCATLLGGRQLERLSNYRYPAGGHRVVSYGRPEAQAQRLPFSPPSPPPPSSSETTTPEPPRYRFSIVFVLRAFEPAIVNSDHLETEITGKWAEPVRGVSAGTMYQAIRKAHFNINTGLEEREEQRKKLAREKKVVKEGFKGTG</sequence>
<dbReference type="AlphaFoldDB" id="A0A6A6XUX0"/>
<feature type="region of interest" description="Disordered" evidence="2">
    <location>
        <begin position="302"/>
        <end position="327"/>
    </location>
</feature>
<dbReference type="PANTHER" id="PTHR47990">
    <property type="entry name" value="2-OXOGLUTARATE (2OG) AND FE(II)-DEPENDENT OXYGENASE SUPERFAMILY PROTEIN-RELATED"/>
    <property type="match status" value="1"/>
</dbReference>
<dbReference type="OrthoDB" id="288590at2759"/>
<accession>A0A6A6XUX0</accession>
<name>A0A6A6XUX0_9PLEO</name>
<evidence type="ECO:0000256" key="2">
    <source>
        <dbReference type="SAM" id="MobiDB-lite"/>
    </source>
</evidence>
<evidence type="ECO:0000313" key="3">
    <source>
        <dbReference type="EMBL" id="KAF2800199.1"/>
    </source>
</evidence>
<organism evidence="3 4">
    <name type="scientific">Melanomma pulvis-pyrius CBS 109.77</name>
    <dbReference type="NCBI Taxonomy" id="1314802"/>
    <lineage>
        <taxon>Eukaryota</taxon>
        <taxon>Fungi</taxon>
        <taxon>Dikarya</taxon>
        <taxon>Ascomycota</taxon>
        <taxon>Pezizomycotina</taxon>
        <taxon>Dothideomycetes</taxon>
        <taxon>Pleosporomycetidae</taxon>
        <taxon>Pleosporales</taxon>
        <taxon>Melanommataceae</taxon>
        <taxon>Melanomma</taxon>
    </lineage>
</organism>
<dbReference type="Gene3D" id="2.60.120.330">
    <property type="entry name" value="B-lactam Antibiotic, Isopenicillin N Synthase, Chain"/>
    <property type="match status" value="1"/>
</dbReference>